<feature type="transmembrane region" description="Helical" evidence="1">
    <location>
        <begin position="48"/>
        <end position="66"/>
    </location>
</feature>
<keyword evidence="1" id="KW-0812">Transmembrane</keyword>
<sequence length="125" mass="14675">MQENKNIITKLMIAFLWCITVLVVHHFGYEWYMAYFTPRNRGVGLGFVMFYMKYVIIPITFLSAFIKPKHSSVIFGLVTIFMLYSWYETNPLRVILMLISCSAGYVLVFLLKNVQEKSRINRSKA</sequence>
<dbReference type="EMBL" id="UGWZ01000001">
    <property type="protein sequence ID" value="SUG16549.1"/>
    <property type="molecule type" value="Genomic_DNA"/>
</dbReference>
<organism evidence="2 3">
    <name type="scientific">Salmonella enterica subsp. arizonae</name>
    <dbReference type="NCBI Taxonomy" id="59203"/>
    <lineage>
        <taxon>Bacteria</taxon>
        <taxon>Pseudomonadati</taxon>
        <taxon>Pseudomonadota</taxon>
        <taxon>Gammaproteobacteria</taxon>
        <taxon>Enterobacterales</taxon>
        <taxon>Enterobacteriaceae</taxon>
        <taxon>Salmonella</taxon>
    </lineage>
</organism>
<feature type="transmembrane region" description="Helical" evidence="1">
    <location>
        <begin position="71"/>
        <end position="87"/>
    </location>
</feature>
<feature type="transmembrane region" description="Helical" evidence="1">
    <location>
        <begin position="7"/>
        <end position="28"/>
    </location>
</feature>
<evidence type="ECO:0000313" key="3">
    <source>
        <dbReference type="Proteomes" id="UP000254124"/>
    </source>
</evidence>
<feature type="transmembrane region" description="Helical" evidence="1">
    <location>
        <begin position="93"/>
        <end position="114"/>
    </location>
</feature>
<accession>A0A379S8K8</accession>
<keyword evidence="1" id="KW-1133">Transmembrane helix</keyword>
<evidence type="ECO:0000313" key="2">
    <source>
        <dbReference type="EMBL" id="SUG16549.1"/>
    </source>
</evidence>
<reference evidence="2 3" key="1">
    <citation type="submission" date="2018-06" db="EMBL/GenBank/DDBJ databases">
        <authorList>
            <consortium name="Pathogen Informatics"/>
            <person name="Doyle S."/>
        </authorList>
    </citation>
    <scope>NUCLEOTIDE SEQUENCE [LARGE SCALE GENOMIC DNA]</scope>
    <source>
        <strain evidence="2 3">NCTC7295</strain>
    </source>
</reference>
<keyword evidence="1" id="KW-0472">Membrane</keyword>
<dbReference type="AlphaFoldDB" id="A0A379S8K8"/>
<proteinExistence type="predicted"/>
<dbReference type="Proteomes" id="UP000254124">
    <property type="component" value="Unassembled WGS sequence"/>
</dbReference>
<protein>
    <submittedName>
        <fullName evidence="2">Uncharacterized protein</fullName>
    </submittedName>
</protein>
<gene>
    <name evidence="2" type="ORF">NCTC7295_04264</name>
</gene>
<name>A0A379S8K8_SALER</name>
<evidence type="ECO:0000256" key="1">
    <source>
        <dbReference type="SAM" id="Phobius"/>
    </source>
</evidence>